<dbReference type="Pfam" id="PF01612">
    <property type="entry name" value="DNA_pol_A_exo1"/>
    <property type="match status" value="1"/>
</dbReference>
<dbReference type="SMART" id="SM00474">
    <property type="entry name" value="35EXOc"/>
    <property type="match status" value="1"/>
</dbReference>
<gene>
    <name evidence="3" type="ORF">PCC79_07755</name>
</gene>
<evidence type="ECO:0000313" key="3">
    <source>
        <dbReference type="EMBL" id="WZX00069.1"/>
    </source>
</evidence>
<dbReference type="EMBL" id="CP115965">
    <property type="protein sequence ID" value="WZX00069.1"/>
    <property type="molecule type" value="Genomic_DNA"/>
</dbReference>
<dbReference type="InterPro" id="IPR010997">
    <property type="entry name" value="HRDC-like_sf"/>
</dbReference>
<proteinExistence type="predicted"/>
<dbReference type="InterPro" id="IPR002121">
    <property type="entry name" value="HRDC_dom"/>
</dbReference>
<name>A0ABZ3CBG1_9ACTN</name>
<dbReference type="Gene3D" id="3.30.420.10">
    <property type="entry name" value="Ribonuclease H-like superfamily/Ribonuclease H"/>
    <property type="match status" value="1"/>
</dbReference>
<dbReference type="InterPro" id="IPR051086">
    <property type="entry name" value="RNase_D-like"/>
</dbReference>
<dbReference type="Proteomes" id="UP001434337">
    <property type="component" value="Chromosome"/>
</dbReference>
<dbReference type="InterPro" id="IPR036397">
    <property type="entry name" value="RNaseH_sf"/>
</dbReference>
<feature type="region of interest" description="Disordered" evidence="1">
    <location>
        <begin position="1"/>
        <end position="27"/>
    </location>
</feature>
<feature type="compositionally biased region" description="Pro residues" evidence="1">
    <location>
        <begin position="1"/>
        <end position="18"/>
    </location>
</feature>
<evidence type="ECO:0000313" key="4">
    <source>
        <dbReference type="Proteomes" id="UP001434337"/>
    </source>
</evidence>
<keyword evidence="4" id="KW-1185">Reference proteome</keyword>
<dbReference type="CDD" id="cd06142">
    <property type="entry name" value="RNaseD_exo"/>
    <property type="match status" value="1"/>
</dbReference>
<evidence type="ECO:0000259" key="2">
    <source>
        <dbReference type="SMART" id="SM00474"/>
    </source>
</evidence>
<dbReference type="InterPro" id="IPR044876">
    <property type="entry name" value="HRDC_dom_sf"/>
</dbReference>
<protein>
    <submittedName>
        <fullName evidence="3">Ribonuclease D</fullName>
    </submittedName>
</protein>
<sequence>MSAPETPPDPTPDPPRPVTVPADGIPPVVDTPDALARTIDRLTAGTGPVALDTERAHGFRYWPKAYLIQVRRAGSGTHLIDPVAFEAGAPRADLSALRAAIADEEWILHAATQDLPSLAEVGLLPERLFDTELAGRLLGLPRVALGALLERALGVSLAKEHSASDWSTRPLPEAWLAYAALDVELLVELRDWIEAELEAAGKLAWAEQEFAHLVAHAGDEPHRRAEPWRRCSGLHAVRTPRGLAAVRELWTARDTLAQELDRAPGRILGDSSITDAGLAVDAAKSAALGRDTLRRIHGFTWRLAKRYESRWLDALSRADALSAAELPPRRAASGDLPQPRSWARANPEAAARWERIRPAVNALAEQQGLPPENLLSPDALRRLAWAPPADVSEAGVDAALAALDARPWQRGLVVPVVAPLLSDA</sequence>
<dbReference type="Pfam" id="PF18305">
    <property type="entry name" value="DNA_pol_A_exoN"/>
    <property type="match status" value="1"/>
</dbReference>
<dbReference type="Gene3D" id="1.10.150.80">
    <property type="entry name" value="HRDC domain"/>
    <property type="match status" value="2"/>
</dbReference>
<dbReference type="SUPFAM" id="SSF53098">
    <property type="entry name" value="Ribonuclease H-like"/>
    <property type="match status" value="1"/>
</dbReference>
<dbReference type="PANTHER" id="PTHR47649">
    <property type="entry name" value="RIBONUCLEASE D"/>
    <property type="match status" value="1"/>
</dbReference>
<dbReference type="RefSeq" id="WP_342373465.1">
    <property type="nucleotide sequence ID" value="NZ_CP115965.1"/>
</dbReference>
<dbReference type="InterPro" id="IPR012337">
    <property type="entry name" value="RNaseH-like_sf"/>
</dbReference>
<reference evidence="3 4" key="1">
    <citation type="journal article" date="2023" name="Environ Microbiome">
        <title>A coral-associated actinobacterium mitigates coral bleaching under heat stress.</title>
        <authorList>
            <person name="Li J."/>
            <person name="Zou Y."/>
            <person name="Li Q."/>
            <person name="Zhang J."/>
            <person name="Bourne D.G."/>
            <person name="Lyu Y."/>
            <person name="Liu C."/>
            <person name="Zhang S."/>
        </authorList>
    </citation>
    <scope>NUCLEOTIDE SEQUENCE [LARGE SCALE GENOMIC DNA]</scope>
    <source>
        <strain evidence="3 4">SCSIO 13291</strain>
    </source>
</reference>
<dbReference type="InterPro" id="IPR041605">
    <property type="entry name" value="Exo_C"/>
</dbReference>
<organism evidence="3 4">
    <name type="scientific">Propioniciclava soli</name>
    <dbReference type="NCBI Taxonomy" id="2775081"/>
    <lineage>
        <taxon>Bacteria</taxon>
        <taxon>Bacillati</taxon>
        <taxon>Actinomycetota</taxon>
        <taxon>Actinomycetes</taxon>
        <taxon>Propionibacteriales</taxon>
        <taxon>Propionibacteriaceae</taxon>
        <taxon>Propioniciclava</taxon>
    </lineage>
</organism>
<dbReference type="Pfam" id="PF00570">
    <property type="entry name" value="HRDC"/>
    <property type="match status" value="1"/>
</dbReference>
<feature type="domain" description="3'-5' exonuclease" evidence="2">
    <location>
        <begin position="26"/>
        <end position="198"/>
    </location>
</feature>
<accession>A0ABZ3CBG1</accession>
<dbReference type="PANTHER" id="PTHR47649:SF1">
    <property type="entry name" value="RIBONUCLEASE D"/>
    <property type="match status" value="1"/>
</dbReference>
<evidence type="ECO:0000256" key="1">
    <source>
        <dbReference type="SAM" id="MobiDB-lite"/>
    </source>
</evidence>
<dbReference type="InterPro" id="IPR002562">
    <property type="entry name" value="3'-5'_exonuclease_dom"/>
</dbReference>
<dbReference type="SUPFAM" id="SSF47819">
    <property type="entry name" value="HRDC-like"/>
    <property type="match status" value="1"/>
</dbReference>